<dbReference type="Ensembl" id="ENSCCNT00000040413.1">
    <property type="protein sequence ID" value="ENSCCNP00000032176.1"/>
    <property type="gene ID" value="ENSCCNG00000030551.1"/>
</dbReference>
<accession>A0A8C0ZZI4</accession>
<protein>
    <submittedName>
        <fullName evidence="1">Uncharacterized protein</fullName>
    </submittedName>
</protein>
<proteinExistence type="predicted"/>
<organism evidence="1">
    <name type="scientific">Castor canadensis</name>
    <name type="common">American beaver</name>
    <dbReference type="NCBI Taxonomy" id="51338"/>
    <lineage>
        <taxon>Eukaryota</taxon>
        <taxon>Metazoa</taxon>
        <taxon>Chordata</taxon>
        <taxon>Craniata</taxon>
        <taxon>Vertebrata</taxon>
        <taxon>Euteleostomi</taxon>
        <taxon>Mammalia</taxon>
        <taxon>Eutheria</taxon>
        <taxon>Euarchontoglires</taxon>
        <taxon>Glires</taxon>
        <taxon>Rodentia</taxon>
        <taxon>Castorimorpha</taxon>
        <taxon>Castoridae</taxon>
        <taxon>Castor</taxon>
    </lineage>
</organism>
<name>A0A8C0ZZI4_CASCN</name>
<reference evidence="1" key="1">
    <citation type="submission" date="2023-09" db="UniProtKB">
        <authorList>
            <consortium name="Ensembl"/>
        </authorList>
    </citation>
    <scope>IDENTIFICATION</scope>
</reference>
<dbReference type="AlphaFoldDB" id="A0A8C0ZZI4"/>
<evidence type="ECO:0000313" key="1">
    <source>
        <dbReference type="Ensembl" id="ENSCCNP00000032176.1"/>
    </source>
</evidence>
<sequence length="94" mass="10943">MYVYFYTYIHTTEQQNINHATKKKKFICCFTFLRGKVMLTNPELSTQIISVIFKEAKWCYSIVSGLIPQGSLSIATPVSLYSPLQIVWWLREAD</sequence>